<name>A0A423JRH2_9PSED</name>
<comment type="caution">
    <text evidence="2">The sequence shown here is derived from an EMBL/GenBank/DDBJ whole genome shotgun (WGS) entry which is preliminary data.</text>
</comment>
<dbReference type="AlphaFoldDB" id="A0A423JRH2"/>
<proteinExistence type="predicted"/>
<evidence type="ECO:0000313" key="2">
    <source>
        <dbReference type="EMBL" id="RON40279.1"/>
    </source>
</evidence>
<dbReference type="GO" id="GO:0006355">
    <property type="term" value="P:regulation of DNA-templated transcription"/>
    <property type="evidence" value="ECO:0007669"/>
    <property type="project" value="InterPro"/>
</dbReference>
<dbReference type="InterPro" id="IPR002145">
    <property type="entry name" value="CopG"/>
</dbReference>
<evidence type="ECO:0000313" key="3">
    <source>
        <dbReference type="Proteomes" id="UP000286351"/>
    </source>
</evidence>
<accession>A0A423JRH2</accession>
<evidence type="ECO:0000259" key="1">
    <source>
        <dbReference type="Pfam" id="PF01402"/>
    </source>
</evidence>
<gene>
    <name evidence="2" type="ORF">BK664_06860</name>
</gene>
<sequence>MPSFTLNLSKEIDDALNDIVERNGITKAEAIRRAFALLVIADREKQKKGGFSLGIVRERDDHTLEAVGRVVGH</sequence>
<organism evidence="2 3">
    <name type="scientific">Pseudomonas brassicacearum</name>
    <dbReference type="NCBI Taxonomy" id="930166"/>
    <lineage>
        <taxon>Bacteria</taxon>
        <taxon>Pseudomonadati</taxon>
        <taxon>Pseudomonadota</taxon>
        <taxon>Gammaproteobacteria</taxon>
        <taxon>Pseudomonadales</taxon>
        <taxon>Pseudomonadaceae</taxon>
        <taxon>Pseudomonas</taxon>
    </lineage>
</organism>
<dbReference type="Proteomes" id="UP000286351">
    <property type="component" value="Unassembled WGS sequence"/>
</dbReference>
<dbReference type="RefSeq" id="WP_123365138.1">
    <property type="nucleotide sequence ID" value="NZ_MOBO01000006.1"/>
</dbReference>
<dbReference type="Pfam" id="PF01402">
    <property type="entry name" value="RHH_1"/>
    <property type="match status" value="1"/>
</dbReference>
<feature type="domain" description="Ribbon-helix-helix protein CopG" evidence="1">
    <location>
        <begin position="4"/>
        <end position="39"/>
    </location>
</feature>
<reference evidence="2 3" key="1">
    <citation type="submission" date="2016-10" db="EMBL/GenBank/DDBJ databases">
        <title>Comparative genome analysis of multiple Pseudomonas spp. focuses on biocontrol and plant growth promoting traits.</title>
        <authorList>
            <person name="Tao X.-Y."/>
            <person name="Taylor C.G."/>
        </authorList>
    </citation>
    <scope>NUCLEOTIDE SEQUENCE [LARGE SCALE GENOMIC DNA]</scope>
    <source>
        <strain evidence="2 3">38D4</strain>
    </source>
</reference>
<dbReference type="EMBL" id="MOBO01000006">
    <property type="protein sequence ID" value="RON40279.1"/>
    <property type="molecule type" value="Genomic_DNA"/>
</dbReference>
<protein>
    <recommendedName>
        <fullName evidence="1">Ribbon-helix-helix protein CopG domain-containing protein</fullName>
    </recommendedName>
</protein>